<dbReference type="Gene3D" id="1.20.120.1630">
    <property type="match status" value="1"/>
</dbReference>
<dbReference type="EMBL" id="JADKGY010000008">
    <property type="protein sequence ID" value="MBK9983093.1"/>
    <property type="molecule type" value="Genomic_DNA"/>
</dbReference>
<gene>
    <name evidence="6" type="ORF">IPP15_11840</name>
</gene>
<comment type="caution">
    <text evidence="6">The sequence shown here is derived from an EMBL/GenBank/DDBJ whole genome shotgun (WGS) entry which is preliminary data.</text>
</comment>
<feature type="transmembrane region" description="Helical" evidence="5">
    <location>
        <begin position="40"/>
        <end position="66"/>
    </location>
</feature>
<evidence type="ECO:0000256" key="2">
    <source>
        <dbReference type="ARBA" id="ARBA00022692"/>
    </source>
</evidence>
<accession>A0A9D7SW67</accession>
<feature type="transmembrane region" description="Helical" evidence="5">
    <location>
        <begin position="6"/>
        <end position="28"/>
    </location>
</feature>
<protein>
    <submittedName>
        <fullName evidence="6">Isoprenylcysteine carboxylmethyltransferase family protein</fullName>
    </submittedName>
</protein>
<dbReference type="Proteomes" id="UP000808337">
    <property type="component" value="Unassembled WGS sequence"/>
</dbReference>
<evidence type="ECO:0000313" key="7">
    <source>
        <dbReference type="Proteomes" id="UP000808337"/>
    </source>
</evidence>
<evidence type="ECO:0000256" key="3">
    <source>
        <dbReference type="ARBA" id="ARBA00022989"/>
    </source>
</evidence>
<dbReference type="GO" id="GO:0012505">
    <property type="term" value="C:endomembrane system"/>
    <property type="evidence" value="ECO:0007669"/>
    <property type="project" value="UniProtKB-SubCell"/>
</dbReference>
<dbReference type="AlphaFoldDB" id="A0A9D7SW67"/>
<keyword evidence="4 5" id="KW-0472">Membrane</keyword>
<dbReference type="InterPro" id="IPR007318">
    <property type="entry name" value="Phopholipid_MeTrfase"/>
</dbReference>
<evidence type="ECO:0000256" key="4">
    <source>
        <dbReference type="ARBA" id="ARBA00023136"/>
    </source>
</evidence>
<sequence length="157" mass="18072">MNSLLYRNLLFTILQPGLVAGLIPYLIIEDKLDAISYQPIRLFQYAGVIIFLTGAFLVLYCIYYFAVEGRGTLSPADPTQRLVVHGPYRLSRNPMYIGVTMALLGEVIVFISSSLLIYCGIIFLMFNLFVLLVEEPRLKRDFGEEYISYSRKVRRWI</sequence>
<feature type="transmembrane region" description="Helical" evidence="5">
    <location>
        <begin position="107"/>
        <end position="133"/>
    </location>
</feature>
<evidence type="ECO:0000256" key="1">
    <source>
        <dbReference type="ARBA" id="ARBA00004127"/>
    </source>
</evidence>
<dbReference type="Pfam" id="PF04191">
    <property type="entry name" value="PEMT"/>
    <property type="match status" value="1"/>
</dbReference>
<organism evidence="6 7">
    <name type="scientific">Candidatus Opimibacter skivensis</name>
    <dbReference type="NCBI Taxonomy" id="2982028"/>
    <lineage>
        <taxon>Bacteria</taxon>
        <taxon>Pseudomonadati</taxon>
        <taxon>Bacteroidota</taxon>
        <taxon>Saprospiria</taxon>
        <taxon>Saprospirales</taxon>
        <taxon>Saprospiraceae</taxon>
        <taxon>Candidatus Opimibacter</taxon>
    </lineage>
</organism>
<name>A0A9D7SW67_9BACT</name>
<proteinExistence type="predicted"/>
<comment type="subcellular location">
    <subcellularLocation>
        <location evidence="1">Endomembrane system</location>
        <topology evidence="1">Multi-pass membrane protein</topology>
    </subcellularLocation>
</comment>
<reference evidence="6 7" key="1">
    <citation type="submission" date="2020-10" db="EMBL/GenBank/DDBJ databases">
        <title>Connecting structure to function with the recovery of over 1000 high-quality activated sludge metagenome-assembled genomes encoding full-length rRNA genes using long-read sequencing.</title>
        <authorList>
            <person name="Singleton C.M."/>
            <person name="Petriglieri F."/>
            <person name="Kristensen J.M."/>
            <person name="Kirkegaard R.H."/>
            <person name="Michaelsen T.Y."/>
            <person name="Andersen M.H."/>
            <person name="Karst S.M."/>
            <person name="Dueholm M.S."/>
            <person name="Nielsen P.H."/>
            <person name="Albertsen M."/>
        </authorList>
    </citation>
    <scope>NUCLEOTIDE SEQUENCE [LARGE SCALE GENOMIC DNA]</scope>
    <source>
        <strain evidence="6">Ribe_18-Q3-R11-54_MAXAC.273</strain>
    </source>
</reference>
<keyword evidence="3 5" id="KW-1133">Transmembrane helix</keyword>
<evidence type="ECO:0000313" key="6">
    <source>
        <dbReference type="EMBL" id="MBK9983093.1"/>
    </source>
</evidence>
<evidence type="ECO:0000256" key="5">
    <source>
        <dbReference type="SAM" id="Phobius"/>
    </source>
</evidence>
<keyword evidence="2 5" id="KW-0812">Transmembrane</keyword>